<proteinExistence type="predicted"/>
<dbReference type="Proteomes" id="UP000708208">
    <property type="component" value="Unassembled WGS sequence"/>
</dbReference>
<gene>
    <name evidence="1" type="ORF">AFUS01_LOCUS28006</name>
</gene>
<evidence type="ECO:0000313" key="1">
    <source>
        <dbReference type="EMBL" id="CAG7817434.1"/>
    </source>
</evidence>
<evidence type="ECO:0000313" key="2">
    <source>
        <dbReference type="Proteomes" id="UP000708208"/>
    </source>
</evidence>
<organism evidence="1 2">
    <name type="scientific">Allacma fusca</name>
    <dbReference type="NCBI Taxonomy" id="39272"/>
    <lineage>
        <taxon>Eukaryota</taxon>
        <taxon>Metazoa</taxon>
        <taxon>Ecdysozoa</taxon>
        <taxon>Arthropoda</taxon>
        <taxon>Hexapoda</taxon>
        <taxon>Collembola</taxon>
        <taxon>Symphypleona</taxon>
        <taxon>Sminthuridae</taxon>
        <taxon>Allacma</taxon>
    </lineage>
</organism>
<name>A0A8J2KQT3_9HEXA</name>
<protein>
    <submittedName>
        <fullName evidence="1">Uncharacterized protein</fullName>
    </submittedName>
</protein>
<dbReference type="EMBL" id="CAJVCH010394156">
    <property type="protein sequence ID" value="CAG7817434.1"/>
    <property type="molecule type" value="Genomic_DNA"/>
</dbReference>
<dbReference type="AlphaFoldDB" id="A0A8J2KQT3"/>
<keyword evidence="2" id="KW-1185">Reference proteome</keyword>
<comment type="caution">
    <text evidence="1">The sequence shown here is derived from an EMBL/GenBank/DDBJ whole genome shotgun (WGS) entry which is preliminary data.</text>
</comment>
<reference evidence="1" key="1">
    <citation type="submission" date="2021-06" db="EMBL/GenBank/DDBJ databases">
        <authorList>
            <person name="Hodson N. C."/>
            <person name="Mongue J. A."/>
            <person name="Jaron S. K."/>
        </authorList>
    </citation>
    <scope>NUCLEOTIDE SEQUENCE</scope>
</reference>
<sequence length="100" mass="11246">MSGIFITKLVLQFKDYETGSGTSSKIATSKRLSLEPVDPIEDLLNVAALYDGNGYQTEGRTTEELESQLLKRPEVVLNMFRVLELKHLAKSELPCYNSHQ</sequence>
<accession>A0A8J2KQT3</accession>